<dbReference type="GO" id="GO:0010436">
    <property type="term" value="F:carotenoid dioxygenase activity"/>
    <property type="evidence" value="ECO:0007669"/>
    <property type="project" value="TreeGrafter"/>
</dbReference>
<evidence type="ECO:0000256" key="4">
    <source>
        <dbReference type="ARBA" id="ARBA00023004"/>
    </source>
</evidence>
<dbReference type="Proteomes" id="UP001187531">
    <property type="component" value="Unassembled WGS sequence"/>
</dbReference>
<gene>
    <name evidence="6" type="ORF">QYM36_014159</name>
</gene>
<keyword evidence="2 5" id="KW-0479">Metal-binding</keyword>
<evidence type="ECO:0000256" key="5">
    <source>
        <dbReference type="PIRSR" id="PIRSR604294-1"/>
    </source>
</evidence>
<proteinExistence type="inferred from homology"/>
<evidence type="ECO:0000313" key="7">
    <source>
        <dbReference type="Proteomes" id="UP001187531"/>
    </source>
</evidence>
<comment type="caution">
    <text evidence="6">The sequence shown here is derived from an EMBL/GenBank/DDBJ whole genome shotgun (WGS) entry which is preliminary data.</text>
</comment>
<dbReference type="Pfam" id="PF03055">
    <property type="entry name" value="RPE65"/>
    <property type="match status" value="1"/>
</dbReference>
<keyword evidence="7" id="KW-1185">Reference proteome</keyword>
<sequence>VIKFDLQKKEVQTFSEEGKSVSEPVFVVRPNSVDEDDGVVLFSILDDEHPQKVSLVLLDGKSFKELGRADFDANGTVPNDFHGLFIAKKDQVHLY</sequence>
<evidence type="ECO:0000313" key="6">
    <source>
        <dbReference type="EMBL" id="KAK2708455.1"/>
    </source>
</evidence>
<keyword evidence="3" id="KW-0560">Oxidoreductase</keyword>
<comment type="similarity">
    <text evidence="1">Belongs to the carotenoid oxygenase family.</text>
</comment>
<dbReference type="GO" id="GO:0003834">
    <property type="term" value="F:beta-carotene 15,15'-dioxygenase activity"/>
    <property type="evidence" value="ECO:0007669"/>
    <property type="project" value="TreeGrafter"/>
</dbReference>
<protein>
    <submittedName>
        <fullName evidence="6">Uncharacterized protein</fullName>
    </submittedName>
</protein>
<reference evidence="6" key="1">
    <citation type="submission" date="2023-07" db="EMBL/GenBank/DDBJ databases">
        <title>Chromosome-level genome assembly of Artemia franciscana.</title>
        <authorList>
            <person name="Jo E."/>
        </authorList>
    </citation>
    <scope>NUCLEOTIDE SEQUENCE</scope>
    <source>
        <tissue evidence="6">Whole body</tissue>
    </source>
</reference>
<evidence type="ECO:0000256" key="3">
    <source>
        <dbReference type="ARBA" id="ARBA00023002"/>
    </source>
</evidence>
<dbReference type="AlphaFoldDB" id="A0AA88HG19"/>
<dbReference type="EMBL" id="JAVRJZ010000018">
    <property type="protein sequence ID" value="KAK2708455.1"/>
    <property type="molecule type" value="Genomic_DNA"/>
</dbReference>
<feature type="non-terminal residue" evidence="6">
    <location>
        <position position="1"/>
    </location>
</feature>
<dbReference type="GO" id="GO:0016121">
    <property type="term" value="P:carotene catabolic process"/>
    <property type="evidence" value="ECO:0007669"/>
    <property type="project" value="TreeGrafter"/>
</dbReference>
<dbReference type="GO" id="GO:0042574">
    <property type="term" value="P:retinal metabolic process"/>
    <property type="evidence" value="ECO:0007669"/>
    <property type="project" value="TreeGrafter"/>
</dbReference>
<organism evidence="6 7">
    <name type="scientific">Artemia franciscana</name>
    <name type="common">Brine shrimp</name>
    <name type="synonym">Artemia sanfranciscana</name>
    <dbReference type="NCBI Taxonomy" id="6661"/>
    <lineage>
        <taxon>Eukaryota</taxon>
        <taxon>Metazoa</taxon>
        <taxon>Ecdysozoa</taxon>
        <taxon>Arthropoda</taxon>
        <taxon>Crustacea</taxon>
        <taxon>Branchiopoda</taxon>
        <taxon>Anostraca</taxon>
        <taxon>Artemiidae</taxon>
        <taxon>Artemia</taxon>
    </lineage>
</organism>
<dbReference type="PANTHER" id="PTHR10543">
    <property type="entry name" value="BETA-CAROTENE DIOXYGENASE"/>
    <property type="match status" value="1"/>
</dbReference>
<dbReference type="PANTHER" id="PTHR10543:SF24">
    <property type="entry name" value="CAROTENOID ISOMEROOXYGENASE"/>
    <property type="match status" value="1"/>
</dbReference>
<feature type="binding site" evidence="5">
    <location>
        <position position="82"/>
    </location>
    <ligand>
        <name>Fe cation</name>
        <dbReference type="ChEBI" id="CHEBI:24875"/>
        <note>catalytic</note>
    </ligand>
</feature>
<dbReference type="InterPro" id="IPR004294">
    <property type="entry name" value="Carotenoid_Oase"/>
</dbReference>
<keyword evidence="4 5" id="KW-0408">Iron</keyword>
<dbReference type="GO" id="GO:0046872">
    <property type="term" value="F:metal ion binding"/>
    <property type="evidence" value="ECO:0007669"/>
    <property type="project" value="UniProtKB-KW"/>
</dbReference>
<evidence type="ECO:0000256" key="1">
    <source>
        <dbReference type="ARBA" id="ARBA00006787"/>
    </source>
</evidence>
<comment type="cofactor">
    <cofactor evidence="5">
        <name>Fe(2+)</name>
        <dbReference type="ChEBI" id="CHEBI:29033"/>
    </cofactor>
    <text evidence="5">Binds 1 Fe(2+) ion per subunit.</text>
</comment>
<name>A0AA88HG19_ARTSF</name>
<evidence type="ECO:0000256" key="2">
    <source>
        <dbReference type="ARBA" id="ARBA00022723"/>
    </source>
</evidence>
<accession>A0AA88HG19</accession>